<sequence>MWTVGEALAWTSPIFSASARHPSTCATYRLKSWRVPRDSRNEVSKWAGRASRRCRTFPRTPFSLPPQSLSTFQLTTRYSATHSRKYLELKNEERRETLRGAQRSHDIHGVRLGLDESSRSFKSVPRPCCSVNARSQIQKMELWRMYRVYTPLPQAWVSTSPSHSRRQCRGIDSAIRTIMTAVWKSSIRLRNMALDTEILDCYSARTTFSSVSQTQDQDLLGLPGSRTVHLDAFTLVTRWGNLPGPEVERTTRSDKIVMSWSTLELGPFISLFVGLQKLEITIARPDCDTTSHLPKSRSARSDSVVPSSLENTSITPSPDANTH</sequence>
<dbReference type="AlphaFoldDB" id="A0AA39WW29"/>
<gene>
    <name evidence="2" type="ORF">B0T14DRAFT_151671</name>
</gene>
<comment type="caution">
    <text evidence="2">The sequence shown here is derived from an EMBL/GenBank/DDBJ whole genome shotgun (WGS) entry which is preliminary data.</text>
</comment>
<evidence type="ECO:0000313" key="2">
    <source>
        <dbReference type="EMBL" id="KAK0622698.1"/>
    </source>
</evidence>
<organism evidence="2 3">
    <name type="scientific">Immersiella caudata</name>
    <dbReference type="NCBI Taxonomy" id="314043"/>
    <lineage>
        <taxon>Eukaryota</taxon>
        <taxon>Fungi</taxon>
        <taxon>Dikarya</taxon>
        <taxon>Ascomycota</taxon>
        <taxon>Pezizomycotina</taxon>
        <taxon>Sordariomycetes</taxon>
        <taxon>Sordariomycetidae</taxon>
        <taxon>Sordariales</taxon>
        <taxon>Lasiosphaeriaceae</taxon>
        <taxon>Immersiella</taxon>
    </lineage>
</organism>
<keyword evidence="3" id="KW-1185">Reference proteome</keyword>
<evidence type="ECO:0000313" key="3">
    <source>
        <dbReference type="Proteomes" id="UP001175000"/>
    </source>
</evidence>
<dbReference type="Proteomes" id="UP001175000">
    <property type="component" value="Unassembled WGS sequence"/>
</dbReference>
<name>A0AA39WW29_9PEZI</name>
<evidence type="ECO:0000256" key="1">
    <source>
        <dbReference type="SAM" id="MobiDB-lite"/>
    </source>
</evidence>
<feature type="region of interest" description="Disordered" evidence="1">
    <location>
        <begin position="289"/>
        <end position="323"/>
    </location>
</feature>
<proteinExistence type="predicted"/>
<protein>
    <submittedName>
        <fullName evidence="2">Uncharacterized protein</fullName>
    </submittedName>
</protein>
<feature type="compositionally biased region" description="Polar residues" evidence="1">
    <location>
        <begin position="304"/>
        <end position="323"/>
    </location>
</feature>
<reference evidence="2" key="1">
    <citation type="submission" date="2023-06" db="EMBL/GenBank/DDBJ databases">
        <title>Genome-scale phylogeny and comparative genomics of the fungal order Sordariales.</title>
        <authorList>
            <consortium name="Lawrence Berkeley National Laboratory"/>
            <person name="Hensen N."/>
            <person name="Bonometti L."/>
            <person name="Westerberg I."/>
            <person name="Brannstrom I.O."/>
            <person name="Guillou S."/>
            <person name="Cros-Aarteil S."/>
            <person name="Calhoun S."/>
            <person name="Haridas S."/>
            <person name="Kuo A."/>
            <person name="Mondo S."/>
            <person name="Pangilinan J."/>
            <person name="Riley R."/>
            <person name="Labutti K."/>
            <person name="Andreopoulos B."/>
            <person name="Lipzen A."/>
            <person name="Chen C."/>
            <person name="Yanf M."/>
            <person name="Daum C."/>
            <person name="Ng V."/>
            <person name="Clum A."/>
            <person name="Steindorff A."/>
            <person name="Ohm R."/>
            <person name="Martin F."/>
            <person name="Silar P."/>
            <person name="Natvig D."/>
            <person name="Lalanne C."/>
            <person name="Gautier V."/>
            <person name="Ament-Velasquez S.L."/>
            <person name="Kruys A."/>
            <person name="Hutchinson M.I."/>
            <person name="Powell A.J."/>
            <person name="Barry K."/>
            <person name="Miller A.N."/>
            <person name="Grigoriev I.V."/>
            <person name="Debuchy R."/>
            <person name="Gladieux P."/>
            <person name="Thoren M.H."/>
            <person name="Johannesson H."/>
        </authorList>
    </citation>
    <scope>NUCLEOTIDE SEQUENCE</scope>
    <source>
        <strain evidence="2">CBS 606.72</strain>
    </source>
</reference>
<accession>A0AA39WW29</accession>
<dbReference type="EMBL" id="JAULSU010000003">
    <property type="protein sequence ID" value="KAK0622698.1"/>
    <property type="molecule type" value="Genomic_DNA"/>
</dbReference>